<dbReference type="Gene3D" id="3.30.428.10">
    <property type="entry name" value="HIT-like"/>
    <property type="match status" value="2"/>
</dbReference>
<keyword evidence="3 12" id="KW-0808">Transferase</keyword>
<dbReference type="GO" id="GO:0008270">
    <property type="term" value="F:zinc ion binding"/>
    <property type="evidence" value="ECO:0007669"/>
    <property type="project" value="InterPro"/>
</dbReference>
<keyword evidence="13" id="KW-1185">Reference proteome</keyword>
<dbReference type="PANTHER" id="PTHR42763:SF2">
    <property type="entry name" value="ADP-GLUCOSE PHOSPHORYLASE"/>
    <property type="match status" value="1"/>
</dbReference>
<dbReference type="GO" id="GO:0006012">
    <property type="term" value="P:galactose metabolic process"/>
    <property type="evidence" value="ECO:0007669"/>
    <property type="project" value="UniProtKB-UniRule"/>
</dbReference>
<reference evidence="12 13" key="1">
    <citation type="submission" date="2019-02" db="EMBL/GenBank/DDBJ databases">
        <title>Deep-cultivation of Planctomycetes and their phenomic and genomic characterization uncovers novel biology.</title>
        <authorList>
            <person name="Wiegand S."/>
            <person name="Jogler M."/>
            <person name="Boedeker C."/>
            <person name="Pinto D."/>
            <person name="Vollmers J."/>
            <person name="Rivas-Marin E."/>
            <person name="Kohn T."/>
            <person name="Peeters S.H."/>
            <person name="Heuer A."/>
            <person name="Rast P."/>
            <person name="Oberbeckmann S."/>
            <person name="Bunk B."/>
            <person name="Jeske O."/>
            <person name="Meyerdierks A."/>
            <person name="Storesund J.E."/>
            <person name="Kallscheuer N."/>
            <person name="Luecker S."/>
            <person name="Lage O.M."/>
            <person name="Pohl T."/>
            <person name="Merkel B.J."/>
            <person name="Hornburger P."/>
            <person name="Mueller R.-W."/>
            <person name="Bruemmer F."/>
            <person name="Labrenz M."/>
            <person name="Spormann A.M."/>
            <person name="Op Den Camp H."/>
            <person name="Overmann J."/>
            <person name="Amann R."/>
            <person name="Jetten M.S.M."/>
            <person name="Mascher T."/>
            <person name="Medema M.H."/>
            <person name="Devos D.P."/>
            <person name="Kaster A.-K."/>
            <person name="Ovreas L."/>
            <person name="Rohde M."/>
            <person name="Galperin M.Y."/>
            <person name="Jogler C."/>
        </authorList>
    </citation>
    <scope>NUCLEOTIDE SEQUENCE [LARGE SCALE GENOMIC DNA]</scope>
    <source>
        <strain evidence="12 13">Pan54</strain>
    </source>
</reference>
<dbReference type="PIRSF" id="PIRSF000808">
    <property type="entry name" value="GalT"/>
    <property type="match status" value="1"/>
</dbReference>
<name>A0A5C5XML0_9PLAN</name>
<evidence type="ECO:0000256" key="9">
    <source>
        <dbReference type="PIRSR" id="PIRSR000808-1"/>
    </source>
</evidence>
<proteinExistence type="inferred from homology"/>
<evidence type="ECO:0000256" key="2">
    <source>
        <dbReference type="ARBA" id="ARBA00010951"/>
    </source>
</evidence>
<comment type="similarity">
    <text evidence="2">Belongs to the galactose-1-phosphate uridylyltransferase type 1 family.</text>
</comment>
<dbReference type="RefSeq" id="WP_146505331.1">
    <property type="nucleotide sequence ID" value="NZ_SJPG01000001.1"/>
</dbReference>
<dbReference type="AlphaFoldDB" id="A0A5C5XML0"/>
<feature type="active site" description="Tele-UMP-histidine intermediate" evidence="9">
    <location>
        <position position="175"/>
    </location>
</feature>
<keyword evidence="5" id="KW-0479">Metal-binding</keyword>
<evidence type="ECO:0000313" key="13">
    <source>
        <dbReference type="Proteomes" id="UP000316095"/>
    </source>
</evidence>
<dbReference type="InterPro" id="IPR001937">
    <property type="entry name" value="GalP_UDPtransf1"/>
</dbReference>
<dbReference type="OrthoDB" id="9769064at2"/>
<dbReference type="GO" id="GO:0008108">
    <property type="term" value="F:UDP-glucose:hexose-1-phosphate uridylyltransferase activity"/>
    <property type="evidence" value="ECO:0007669"/>
    <property type="project" value="UniProtKB-UniRule"/>
</dbReference>
<gene>
    <name evidence="12" type="primary">galT</name>
    <name evidence="12" type="ORF">Pan54_43570</name>
</gene>
<keyword evidence="7" id="KW-0119">Carbohydrate metabolism</keyword>
<evidence type="ECO:0000256" key="3">
    <source>
        <dbReference type="ARBA" id="ARBA00022679"/>
    </source>
</evidence>
<evidence type="ECO:0000256" key="4">
    <source>
        <dbReference type="ARBA" id="ARBA00022695"/>
    </source>
</evidence>
<evidence type="ECO:0000313" key="12">
    <source>
        <dbReference type="EMBL" id="TWT63603.1"/>
    </source>
</evidence>
<dbReference type="InterPro" id="IPR053177">
    <property type="entry name" value="ADP-glucose_phosphorylase"/>
</dbReference>
<dbReference type="Proteomes" id="UP000316095">
    <property type="component" value="Unassembled WGS sequence"/>
</dbReference>
<evidence type="ECO:0000256" key="6">
    <source>
        <dbReference type="ARBA" id="ARBA00022833"/>
    </source>
</evidence>
<evidence type="ECO:0000256" key="1">
    <source>
        <dbReference type="ARBA" id="ARBA00001947"/>
    </source>
</evidence>
<sequence length="340" mass="38558">MTEDVSTPSAEHHEVRYDPIHGWPVIFAPPRAKRPNSILSPTAQSIPDSNPFAEHNEYLTTRESYADRQPDTKPNTPGWHVRIIPNKYPVLSAPAGELIDEELRTRNEATGCHEVIVESPHPVANVCDLSDDQFLRIFLSYRARLKVIANEQRYAHVTIFKNQGRAAGASQPHVHSQLMATSFVPPMVSTEVEYSRRYQLHMGCSYFQELIKQEIQLGTRIVLQTDAFSVFCPYASRFAFEVHLLPLQPQPHFHLATDHEVREAAHLMKQTLVRLQKSIGATEFNYILHTAPFADDSSSGFCWHWEIYPRLSGIAGWELGQGSYVNPIYPEFAAETLVSV</sequence>
<feature type="domain" description="Galactose-1-phosphate uridyl transferase C-terminal" evidence="11">
    <location>
        <begin position="194"/>
        <end position="311"/>
    </location>
</feature>
<accession>A0A5C5XML0</accession>
<organism evidence="12 13">
    <name type="scientific">Rubinisphaera italica</name>
    <dbReference type="NCBI Taxonomy" id="2527969"/>
    <lineage>
        <taxon>Bacteria</taxon>
        <taxon>Pseudomonadati</taxon>
        <taxon>Planctomycetota</taxon>
        <taxon>Planctomycetia</taxon>
        <taxon>Planctomycetales</taxon>
        <taxon>Planctomycetaceae</taxon>
        <taxon>Rubinisphaera</taxon>
    </lineage>
</organism>
<evidence type="ECO:0000259" key="11">
    <source>
        <dbReference type="Pfam" id="PF02744"/>
    </source>
</evidence>
<evidence type="ECO:0000256" key="7">
    <source>
        <dbReference type="ARBA" id="ARBA00023277"/>
    </source>
</evidence>
<protein>
    <recommendedName>
        <fullName evidence="8">Galactose-1-phosphate uridylyltransferase</fullName>
        <ecNumber evidence="8">2.7.7.12</ecNumber>
    </recommendedName>
</protein>
<dbReference type="Pfam" id="PF02744">
    <property type="entry name" value="GalP_UDP_tr_C"/>
    <property type="match status" value="1"/>
</dbReference>
<dbReference type="InterPro" id="IPR005849">
    <property type="entry name" value="GalP_Utransf_N"/>
</dbReference>
<dbReference type="InterPro" id="IPR005850">
    <property type="entry name" value="GalP_Utransf_C"/>
</dbReference>
<dbReference type="PANTHER" id="PTHR42763">
    <property type="entry name" value="ADP-GLUCOSE PHOSPHORYLASE"/>
    <property type="match status" value="1"/>
</dbReference>
<keyword evidence="6" id="KW-0862">Zinc</keyword>
<keyword evidence="4 12" id="KW-0548">Nucleotidyltransferase</keyword>
<evidence type="ECO:0000256" key="5">
    <source>
        <dbReference type="ARBA" id="ARBA00022723"/>
    </source>
</evidence>
<feature type="domain" description="Galactose-1-phosphate uridyl transferase N-terminal" evidence="10">
    <location>
        <begin position="12"/>
        <end position="185"/>
    </location>
</feature>
<evidence type="ECO:0000259" key="10">
    <source>
        <dbReference type="Pfam" id="PF01087"/>
    </source>
</evidence>
<dbReference type="Pfam" id="PF01087">
    <property type="entry name" value="GalP_UDP_transf"/>
    <property type="match status" value="1"/>
</dbReference>
<dbReference type="NCBIfam" id="TIGR00209">
    <property type="entry name" value="galT_1"/>
    <property type="match status" value="1"/>
</dbReference>
<dbReference type="EC" id="2.7.7.12" evidence="8"/>
<dbReference type="SUPFAM" id="SSF54197">
    <property type="entry name" value="HIT-like"/>
    <property type="match status" value="2"/>
</dbReference>
<comment type="caution">
    <text evidence="12">The sequence shown here is derived from an EMBL/GenBank/DDBJ whole genome shotgun (WGS) entry which is preliminary data.</text>
</comment>
<comment type="cofactor">
    <cofactor evidence="1">
        <name>Zn(2+)</name>
        <dbReference type="ChEBI" id="CHEBI:29105"/>
    </cofactor>
</comment>
<evidence type="ECO:0000256" key="8">
    <source>
        <dbReference type="NCBIfam" id="TIGR00209"/>
    </source>
</evidence>
<dbReference type="InterPro" id="IPR036265">
    <property type="entry name" value="HIT-like_sf"/>
</dbReference>
<dbReference type="EMBL" id="SJPG01000001">
    <property type="protein sequence ID" value="TWT63603.1"/>
    <property type="molecule type" value="Genomic_DNA"/>
</dbReference>